<name>A0A1L7D4Y8_9CORY</name>
<dbReference type="InterPro" id="IPR023840">
    <property type="entry name" value="T7SS_Rv3446c"/>
</dbReference>
<organism evidence="3 4">
    <name type="scientific">Corynebacterium phocae</name>
    <dbReference type="NCBI Taxonomy" id="161895"/>
    <lineage>
        <taxon>Bacteria</taxon>
        <taxon>Bacillati</taxon>
        <taxon>Actinomycetota</taxon>
        <taxon>Actinomycetes</taxon>
        <taxon>Mycobacteriales</taxon>
        <taxon>Corynebacteriaceae</taxon>
        <taxon>Corynebacterium</taxon>
    </lineage>
</organism>
<dbReference type="STRING" id="161895.CPHO_10250"/>
<sequence length="351" mass="36456">MSDDTSRLTITVLDTATIFEGVESIFRYDLPGSGVVDGWALAGVMDQARKSVGPAWPDVEVEVVTDLTSTSLSEEAVSIIARQLRLVGVKATTAGTGGLPHQAVSSPGASAQPGPVDPAPGTAVPASADPRQPRHAPPRGGRGWPVLPLAAAVVGVLLIAGLAWLLIPRGESPEVLLANPVGVEETGNTSAGSSTSARASTPAGSGPEGGFTAGSSREAEDEREHIRAAGMEFDLPRGFSWTEQDGVITAVGQDPHLRILLVADPTYAVPEEELLKELRHNIDSDDALSQPSETGGTLSYLELPGDGSHVEWRSWVSGPHLMSVGCHSKQAPTVVHRAACRMAAESLSVQG</sequence>
<dbReference type="NCBIfam" id="TIGR03931">
    <property type="entry name" value="T7SS_Rv3446c"/>
    <property type="match status" value="1"/>
</dbReference>
<evidence type="ECO:0000313" key="4">
    <source>
        <dbReference type="Proteomes" id="UP000185491"/>
    </source>
</evidence>
<dbReference type="EMBL" id="CP009249">
    <property type="protein sequence ID" value="APT93208.1"/>
    <property type="molecule type" value="Genomic_DNA"/>
</dbReference>
<dbReference type="KEGG" id="cpho:CPHO_10250"/>
<keyword evidence="2" id="KW-1133">Transmembrane helix</keyword>
<keyword evidence="2" id="KW-0472">Membrane</keyword>
<feature type="compositionally biased region" description="Low complexity" evidence="1">
    <location>
        <begin position="186"/>
        <end position="205"/>
    </location>
</feature>
<gene>
    <name evidence="3" type="ORF">CPHO_10250</name>
</gene>
<keyword evidence="4" id="KW-1185">Reference proteome</keyword>
<evidence type="ECO:0000313" key="3">
    <source>
        <dbReference type="EMBL" id="APT93208.1"/>
    </source>
</evidence>
<reference evidence="3 4" key="1">
    <citation type="submission" date="2014-08" db="EMBL/GenBank/DDBJ databases">
        <title>Complete genome sequence of Corynebacterium phocae M408/89/1(T)(=DSM 44612(T)), isolated from the common seal (Phoca vitulina).</title>
        <authorList>
            <person name="Ruckert C."/>
            <person name="Albersmeier A."/>
            <person name="Winkler A."/>
            <person name="Kalinowski J."/>
        </authorList>
    </citation>
    <scope>NUCLEOTIDE SEQUENCE [LARGE SCALE GENOMIC DNA]</scope>
    <source>
        <strain evidence="3 4">M408/89/1</strain>
    </source>
</reference>
<accession>A0A1L7D4Y8</accession>
<proteinExistence type="predicted"/>
<dbReference type="RefSeq" id="WP_075735527.1">
    <property type="nucleotide sequence ID" value="NZ_CP009249.1"/>
</dbReference>
<feature type="region of interest" description="Disordered" evidence="1">
    <location>
        <begin position="96"/>
        <end position="140"/>
    </location>
</feature>
<feature type="transmembrane region" description="Helical" evidence="2">
    <location>
        <begin position="144"/>
        <end position="167"/>
    </location>
</feature>
<dbReference type="Proteomes" id="UP000185491">
    <property type="component" value="Chromosome"/>
</dbReference>
<evidence type="ECO:0000256" key="1">
    <source>
        <dbReference type="SAM" id="MobiDB-lite"/>
    </source>
</evidence>
<keyword evidence="2" id="KW-0812">Transmembrane</keyword>
<feature type="region of interest" description="Disordered" evidence="1">
    <location>
        <begin position="185"/>
        <end position="223"/>
    </location>
</feature>
<protein>
    <recommendedName>
        <fullName evidence="5">Type VII secretion-associated protein</fullName>
    </recommendedName>
</protein>
<evidence type="ECO:0000256" key="2">
    <source>
        <dbReference type="SAM" id="Phobius"/>
    </source>
</evidence>
<dbReference type="OrthoDB" id="4428093at2"/>
<evidence type="ECO:0008006" key="5">
    <source>
        <dbReference type="Google" id="ProtNLM"/>
    </source>
</evidence>
<dbReference type="AlphaFoldDB" id="A0A1L7D4Y8"/>